<gene>
    <name evidence="1" type="ORF">I4641_13920</name>
</gene>
<organism evidence="1 2">
    <name type="scientific">Waterburya agarophytonicola KI4</name>
    <dbReference type="NCBI Taxonomy" id="2874699"/>
    <lineage>
        <taxon>Bacteria</taxon>
        <taxon>Bacillati</taxon>
        <taxon>Cyanobacteriota</taxon>
        <taxon>Cyanophyceae</taxon>
        <taxon>Pleurocapsales</taxon>
        <taxon>Hyellaceae</taxon>
        <taxon>Waterburya</taxon>
        <taxon>Waterburya agarophytonicola</taxon>
    </lineage>
</organism>
<proteinExistence type="predicted"/>
<dbReference type="RefSeq" id="WP_229641144.1">
    <property type="nucleotide sequence ID" value="NZ_JADWDC010000034.1"/>
</dbReference>
<dbReference type="AlphaFoldDB" id="A0A964FI61"/>
<evidence type="ECO:0000313" key="2">
    <source>
        <dbReference type="Proteomes" id="UP000729733"/>
    </source>
</evidence>
<keyword evidence="2" id="KW-1185">Reference proteome</keyword>
<dbReference type="EMBL" id="JADWDC010000034">
    <property type="protein sequence ID" value="MCC0178078.1"/>
    <property type="molecule type" value="Genomic_DNA"/>
</dbReference>
<reference evidence="1" key="1">
    <citation type="journal article" date="2021" name="Antonie Van Leeuwenhoek">
        <title>Draft genome and description of Waterburya agarophytonicola gen. nov. sp. nov. (Pleurocapsales, Cyanobacteria): a seaweed symbiont.</title>
        <authorList>
            <person name="Bonthond G."/>
            <person name="Shalygin S."/>
            <person name="Bayer T."/>
            <person name="Weinberger F."/>
        </authorList>
    </citation>
    <scope>NUCLEOTIDE SEQUENCE</scope>
    <source>
        <strain evidence="1">KI4</strain>
    </source>
</reference>
<evidence type="ECO:0000313" key="1">
    <source>
        <dbReference type="EMBL" id="MCC0178078.1"/>
    </source>
</evidence>
<sequence length="128" mass="14428">MNNSVQLLAQNINPTIGGDPNLYGTWFFVETHNSNGTTGVYQEKMHFAANGELYIYDSVFKSADLGISRGDSQRVVDTGEWAVYNQKLYSRRSPDEPWLLIASNYQVDGENMLIVSADASSQRLWTRN</sequence>
<comment type="caution">
    <text evidence="1">The sequence shown here is derived from an EMBL/GenBank/DDBJ whole genome shotgun (WGS) entry which is preliminary data.</text>
</comment>
<protein>
    <submittedName>
        <fullName evidence="1">Uncharacterized protein</fullName>
    </submittedName>
</protein>
<name>A0A964FI61_9CYAN</name>
<dbReference type="Proteomes" id="UP000729733">
    <property type="component" value="Unassembled WGS sequence"/>
</dbReference>
<accession>A0A964FI61</accession>